<dbReference type="InterPro" id="IPR014729">
    <property type="entry name" value="Rossmann-like_a/b/a_fold"/>
</dbReference>
<dbReference type="InterPro" id="IPR027486">
    <property type="entry name" value="Ribosomal_uS10_dom"/>
</dbReference>
<dbReference type="PRINTS" id="PR01039">
    <property type="entry name" value="TRNASYNTHTRP"/>
</dbReference>
<dbReference type="GO" id="GO:0003735">
    <property type="term" value="F:structural constituent of ribosome"/>
    <property type="evidence" value="ECO:0007669"/>
    <property type="project" value="InterPro"/>
</dbReference>
<dbReference type="NCBIfam" id="TIGR00233">
    <property type="entry name" value="trpS"/>
    <property type="match status" value="1"/>
</dbReference>
<gene>
    <name evidence="17" type="ORF">N656DRAFT_706246</name>
</gene>
<evidence type="ECO:0000256" key="13">
    <source>
        <dbReference type="ARBA" id="ARBA00035261"/>
    </source>
</evidence>
<dbReference type="Gene3D" id="1.10.240.10">
    <property type="entry name" value="Tyrosyl-Transfer RNA Synthetase"/>
    <property type="match status" value="1"/>
</dbReference>
<evidence type="ECO:0000313" key="17">
    <source>
        <dbReference type="EMBL" id="KAK4114352.1"/>
    </source>
</evidence>
<feature type="domain" description="Small ribosomal subunit protein uS10" evidence="16">
    <location>
        <begin position="266"/>
        <end position="363"/>
    </location>
</feature>
<evidence type="ECO:0000256" key="11">
    <source>
        <dbReference type="ARBA" id="ARBA00023274"/>
    </source>
</evidence>
<dbReference type="PANTHER" id="PTHR43766:SF1">
    <property type="entry name" value="TRYPTOPHAN--TRNA LIGASE, MITOCHONDRIAL"/>
    <property type="match status" value="1"/>
</dbReference>
<dbReference type="RefSeq" id="XP_064671922.1">
    <property type="nucleotide sequence ID" value="XM_064811340.1"/>
</dbReference>
<evidence type="ECO:0000256" key="10">
    <source>
        <dbReference type="ARBA" id="ARBA00023146"/>
    </source>
</evidence>
<dbReference type="GeneID" id="89935465"/>
<name>A0AAN6YUL1_9PEZI</name>
<evidence type="ECO:0000256" key="4">
    <source>
        <dbReference type="ARBA" id="ARBA00013161"/>
    </source>
</evidence>
<evidence type="ECO:0000256" key="14">
    <source>
        <dbReference type="ARBA" id="ARBA00042916"/>
    </source>
</evidence>
<keyword evidence="10" id="KW-0030">Aminoacyl-tRNA synthetase</keyword>
<accession>A0AAN6YUL1</accession>
<keyword evidence="8" id="KW-0648">Protein biosynthesis</keyword>
<comment type="subcellular location">
    <subcellularLocation>
        <location evidence="1">Mitochondrion</location>
    </subcellularLocation>
</comment>
<evidence type="ECO:0000256" key="7">
    <source>
        <dbReference type="ARBA" id="ARBA00022840"/>
    </source>
</evidence>
<dbReference type="Gene3D" id="3.40.50.620">
    <property type="entry name" value="HUPs"/>
    <property type="match status" value="1"/>
</dbReference>
<dbReference type="EC" id="6.1.1.2" evidence="4"/>
<comment type="similarity">
    <text evidence="3">Belongs to the universal ribosomal protein uS10 family.</text>
</comment>
<dbReference type="GO" id="GO:1990904">
    <property type="term" value="C:ribonucleoprotein complex"/>
    <property type="evidence" value="ECO:0007669"/>
    <property type="project" value="UniProtKB-KW"/>
</dbReference>
<sequence length="776" mass="87078">MTTEILGLPDAEIDRLLAEAESRLSRSGSSDAGPVATATAAKVPATATAVLKSTAEEQTAVSKKSEELAVRIPQLAQKKKGPKDTLDDWYNLPRTNLTPELQRDLRLLRMRDVVAMGKQFFKKDSRKSFIPEYCHQGTIIAGATDGVNGRLTRKERKRTIVEEVLSGENLSKFKSKRVQEGSAEMSSPRLIRPLRPVLQGQSPLITPRSAQIGVPRASTQFRTNASIKSQTEPSPGTKISRLPRALEALYLKPLRRQAEYGVPTCNLQLRSYSVRNLEFFCDFALRAAYYAGLPAYGPVPLPRMVERWTVPKSTFIYKKSQENFERITLRRLIQIKDGHPETVQLWLAFLQKHAYYGIGMKANVWEFSKLDVAKEMDKTAAEAEKLLEDKWQHMSYLERRPEHKPHSKGPREQFPAPEEIEEYLATERRRISGGRYGQRCSFTTLGTDTLRNENASEVASDSDERVIFSGIQPTGVPHLGNYLGALREWKRMQDGASSKTRLLFSIVDLHAITVPRPREELLQNRLEMLAALLAIGLDPNRSTIFYQSAVEAHSELQWILSCTASTGYLSRMTQWKAADVLVHRATHVPVGEDQRQHLEFARECVTNFNHTYKTDCLVAPQTLIAPSKRIMSLTDPSKKMSKSDPSPMSRILITDSRAEIETKIKKARTDSIELVTYEPETRPAVANLVDILSACDPLGRTPAELADGDLKGLRSPELKAAVASAVCRELEEVRERYLGLVSRGDYLREVAQDGTRKAKESAGRTMRLVREAVGLV</sequence>
<dbReference type="CDD" id="cd00806">
    <property type="entry name" value="TrpRS_core"/>
    <property type="match status" value="1"/>
</dbReference>
<dbReference type="InterPro" id="IPR036838">
    <property type="entry name" value="Ribosomal_uS10_dom_sf"/>
</dbReference>
<dbReference type="Pfam" id="PF00338">
    <property type="entry name" value="Ribosomal_S10"/>
    <property type="match status" value="1"/>
</dbReference>
<keyword evidence="17" id="KW-0808">Transferase</keyword>
<dbReference type="Pfam" id="PF00579">
    <property type="entry name" value="tRNA-synt_1b"/>
    <property type="match status" value="1"/>
</dbReference>
<proteinExistence type="inferred from homology"/>
<keyword evidence="11" id="KW-0687">Ribonucleoprotein</keyword>
<evidence type="ECO:0000313" key="18">
    <source>
        <dbReference type="Proteomes" id="UP001302812"/>
    </source>
</evidence>
<dbReference type="FunFam" id="3.30.70.600:FF:000003">
    <property type="entry name" value="30S ribosomal protein S10"/>
    <property type="match status" value="1"/>
</dbReference>
<dbReference type="Gene3D" id="3.30.70.600">
    <property type="entry name" value="Ribosomal protein S10 domain"/>
    <property type="match status" value="1"/>
</dbReference>
<dbReference type="AlphaFoldDB" id="A0AAN6YUL1"/>
<evidence type="ECO:0000259" key="16">
    <source>
        <dbReference type="SMART" id="SM01403"/>
    </source>
</evidence>
<dbReference type="GO" id="GO:0005524">
    <property type="term" value="F:ATP binding"/>
    <property type="evidence" value="ECO:0007669"/>
    <property type="project" value="UniProtKB-KW"/>
</dbReference>
<keyword evidence="5" id="KW-0436">Ligase</keyword>
<dbReference type="GO" id="GO:0005840">
    <property type="term" value="C:ribosome"/>
    <property type="evidence" value="ECO:0007669"/>
    <property type="project" value="UniProtKB-KW"/>
</dbReference>
<dbReference type="SUPFAM" id="SSF52374">
    <property type="entry name" value="Nucleotidylyl transferase"/>
    <property type="match status" value="1"/>
</dbReference>
<evidence type="ECO:0000256" key="3">
    <source>
        <dbReference type="ARBA" id="ARBA00007102"/>
    </source>
</evidence>
<evidence type="ECO:0000256" key="5">
    <source>
        <dbReference type="ARBA" id="ARBA00022598"/>
    </source>
</evidence>
<protein>
    <recommendedName>
        <fullName evidence="13">Small ribosomal subunit protein uS10m</fullName>
        <ecNumber evidence="4">6.1.1.2</ecNumber>
    </recommendedName>
    <alternativeName>
        <fullName evidence="14">37S ribosomal protein S10, mitochondrial</fullName>
    </alternativeName>
    <alternativeName>
        <fullName evidence="15">Mitochondrial ribosomal small subunit protein 10</fullName>
    </alternativeName>
    <alternativeName>
        <fullName evidence="12">Tryptophanyl-tRNA synthetase</fullName>
    </alternativeName>
</protein>
<dbReference type="Proteomes" id="UP001302812">
    <property type="component" value="Unassembled WGS sequence"/>
</dbReference>
<reference evidence="17" key="1">
    <citation type="journal article" date="2023" name="Mol. Phylogenet. Evol.">
        <title>Genome-scale phylogeny and comparative genomics of the fungal order Sordariales.</title>
        <authorList>
            <person name="Hensen N."/>
            <person name="Bonometti L."/>
            <person name="Westerberg I."/>
            <person name="Brannstrom I.O."/>
            <person name="Guillou S."/>
            <person name="Cros-Aarteil S."/>
            <person name="Calhoun S."/>
            <person name="Haridas S."/>
            <person name="Kuo A."/>
            <person name="Mondo S."/>
            <person name="Pangilinan J."/>
            <person name="Riley R."/>
            <person name="LaButti K."/>
            <person name="Andreopoulos B."/>
            <person name="Lipzen A."/>
            <person name="Chen C."/>
            <person name="Yan M."/>
            <person name="Daum C."/>
            <person name="Ng V."/>
            <person name="Clum A."/>
            <person name="Steindorff A."/>
            <person name="Ohm R.A."/>
            <person name="Martin F."/>
            <person name="Silar P."/>
            <person name="Natvig D.O."/>
            <person name="Lalanne C."/>
            <person name="Gautier V."/>
            <person name="Ament-Velasquez S.L."/>
            <person name="Kruys A."/>
            <person name="Hutchinson M.I."/>
            <person name="Powell A.J."/>
            <person name="Barry K."/>
            <person name="Miller A.N."/>
            <person name="Grigoriev I.V."/>
            <person name="Debuchy R."/>
            <person name="Gladieux P."/>
            <person name="Hiltunen Thoren M."/>
            <person name="Johannesson H."/>
        </authorList>
    </citation>
    <scope>NUCLEOTIDE SEQUENCE</scope>
    <source>
        <strain evidence="17">CBS 508.74</strain>
    </source>
</reference>
<dbReference type="SMART" id="SM01403">
    <property type="entry name" value="Ribosomal_S10"/>
    <property type="match status" value="1"/>
</dbReference>
<dbReference type="GO" id="GO:0005759">
    <property type="term" value="C:mitochondrial matrix"/>
    <property type="evidence" value="ECO:0007669"/>
    <property type="project" value="TreeGrafter"/>
</dbReference>
<dbReference type="Pfam" id="PF08698">
    <property type="entry name" value="Fcf2"/>
    <property type="match status" value="1"/>
</dbReference>
<reference evidence="17" key="2">
    <citation type="submission" date="2023-05" db="EMBL/GenBank/DDBJ databases">
        <authorList>
            <consortium name="Lawrence Berkeley National Laboratory"/>
            <person name="Steindorff A."/>
            <person name="Hensen N."/>
            <person name="Bonometti L."/>
            <person name="Westerberg I."/>
            <person name="Brannstrom I.O."/>
            <person name="Guillou S."/>
            <person name="Cros-Aarteil S."/>
            <person name="Calhoun S."/>
            <person name="Haridas S."/>
            <person name="Kuo A."/>
            <person name="Mondo S."/>
            <person name="Pangilinan J."/>
            <person name="Riley R."/>
            <person name="Labutti K."/>
            <person name="Andreopoulos B."/>
            <person name="Lipzen A."/>
            <person name="Chen C."/>
            <person name="Yanf M."/>
            <person name="Daum C."/>
            <person name="Ng V."/>
            <person name="Clum A."/>
            <person name="Ohm R."/>
            <person name="Martin F."/>
            <person name="Silar P."/>
            <person name="Natvig D."/>
            <person name="Lalanne C."/>
            <person name="Gautier V."/>
            <person name="Ament-Velasquez S.L."/>
            <person name="Kruys A."/>
            <person name="Hutchinson M.I."/>
            <person name="Powell A.J."/>
            <person name="Barry K."/>
            <person name="Miller A.N."/>
            <person name="Grigoriev I.V."/>
            <person name="Debuchy R."/>
            <person name="Gladieux P."/>
            <person name="Thoren M.H."/>
            <person name="Johannesson H."/>
        </authorList>
    </citation>
    <scope>NUCLEOTIDE SEQUENCE</scope>
    <source>
        <strain evidence="17">CBS 508.74</strain>
    </source>
</reference>
<dbReference type="EMBL" id="MU853337">
    <property type="protein sequence ID" value="KAK4114352.1"/>
    <property type="molecule type" value="Genomic_DNA"/>
</dbReference>
<comment type="caution">
    <text evidence="17">The sequence shown here is derived from an EMBL/GenBank/DDBJ whole genome shotgun (WGS) entry which is preliminary data.</text>
</comment>
<evidence type="ECO:0000256" key="6">
    <source>
        <dbReference type="ARBA" id="ARBA00022741"/>
    </source>
</evidence>
<dbReference type="PROSITE" id="PS00178">
    <property type="entry name" value="AA_TRNA_LIGASE_I"/>
    <property type="match status" value="1"/>
</dbReference>
<evidence type="ECO:0000256" key="15">
    <source>
        <dbReference type="ARBA" id="ARBA00078476"/>
    </source>
</evidence>
<dbReference type="GO" id="GO:0004830">
    <property type="term" value="F:tryptophan-tRNA ligase activity"/>
    <property type="evidence" value="ECO:0007669"/>
    <property type="project" value="UniProtKB-EC"/>
</dbReference>
<organism evidence="17 18">
    <name type="scientific">Canariomyces notabilis</name>
    <dbReference type="NCBI Taxonomy" id="2074819"/>
    <lineage>
        <taxon>Eukaryota</taxon>
        <taxon>Fungi</taxon>
        <taxon>Dikarya</taxon>
        <taxon>Ascomycota</taxon>
        <taxon>Pezizomycotina</taxon>
        <taxon>Sordariomycetes</taxon>
        <taxon>Sordariomycetidae</taxon>
        <taxon>Sordariales</taxon>
        <taxon>Chaetomiaceae</taxon>
        <taxon>Canariomyces</taxon>
    </lineage>
</organism>
<dbReference type="GO" id="GO:0016740">
    <property type="term" value="F:transferase activity"/>
    <property type="evidence" value="ECO:0007669"/>
    <property type="project" value="UniProtKB-KW"/>
</dbReference>
<dbReference type="InterPro" id="IPR014810">
    <property type="entry name" value="Fcf2_C"/>
</dbReference>
<evidence type="ECO:0000256" key="1">
    <source>
        <dbReference type="ARBA" id="ARBA00004173"/>
    </source>
</evidence>
<dbReference type="PANTHER" id="PTHR43766">
    <property type="entry name" value="TRYPTOPHAN--TRNA LIGASE, MITOCHONDRIAL"/>
    <property type="match status" value="1"/>
</dbReference>
<dbReference type="InterPro" id="IPR050203">
    <property type="entry name" value="Trp-tRNA_synthetase"/>
</dbReference>
<dbReference type="FunFam" id="1.10.240.10:FF:000002">
    <property type="entry name" value="Tryptophan--tRNA ligase"/>
    <property type="match status" value="1"/>
</dbReference>
<evidence type="ECO:0000256" key="12">
    <source>
        <dbReference type="ARBA" id="ARBA00030268"/>
    </source>
</evidence>
<dbReference type="InterPro" id="IPR001412">
    <property type="entry name" value="aa-tRNA-synth_I_CS"/>
</dbReference>
<evidence type="ECO:0000256" key="8">
    <source>
        <dbReference type="ARBA" id="ARBA00022917"/>
    </source>
</evidence>
<dbReference type="InterPro" id="IPR001848">
    <property type="entry name" value="Ribosomal_uS10"/>
</dbReference>
<dbReference type="SUPFAM" id="SSF54999">
    <property type="entry name" value="Ribosomal protein S10"/>
    <property type="match status" value="1"/>
</dbReference>
<keyword evidence="18" id="KW-1185">Reference proteome</keyword>
<dbReference type="GO" id="GO:0070183">
    <property type="term" value="P:mitochondrial tryptophanyl-tRNA aminoacylation"/>
    <property type="evidence" value="ECO:0007669"/>
    <property type="project" value="TreeGrafter"/>
</dbReference>
<dbReference type="InterPro" id="IPR002306">
    <property type="entry name" value="Trp-tRNA-ligase"/>
</dbReference>
<comment type="similarity">
    <text evidence="2">Belongs to the class-I aminoacyl-tRNA synthetase family.</text>
</comment>
<evidence type="ECO:0000256" key="9">
    <source>
        <dbReference type="ARBA" id="ARBA00022980"/>
    </source>
</evidence>
<keyword evidence="6" id="KW-0547">Nucleotide-binding</keyword>
<dbReference type="HAMAP" id="MF_00508">
    <property type="entry name" value="Ribosomal_uS10"/>
    <property type="match status" value="1"/>
</dbReference>
<dbReference type="InterPro" id="IPR002305">
    <property type="entry name" value="aa-tRNA-synth_Ic"/>
</dbReference>
<evidence type="ECO:0000256" key="2">
    <source>
        <dbReference type="ARBA" id="ARBA00005594"/>
    </source>
</evidence>
<keyword evidence="9" id="KW-0689">Ribosomal protein</keyword>
<keyword evidence="7" id="KW-0067">ATP-binding</keyword>